<accession>A0A409WUB3</accession>
<proteinExistence type="predicted"/>
<reference evidence="1 2" key="1">
    <citation type="journal article" date="2018" name="Evol. Lett.">
        <title>Horizontal gene cluster transfer increased hallucinogenic mushroom diversity.</title>
        <authorList>
            <person name="Reynolds H.T."/>
            <person name="Vijayakumar V."/>
            <person name="Gluck-Thaler E."/>
            <person name="Korotkin H.B."/>
            <person name="Matheny P.B."/>
            <person name="Slot J.C."/>
        </authorList>
    </citation>
    <scope>NUCLEOTIDE SEQUENCE [LARGE SCALE GENOMIC DNA]</scope>
    <source>
        <strain evidence="1 2">2629</strain>
    </source>
</reference>
<comment type="caution">
    <text evidence="1">The sequence shown here is derived from an EMBL/GenBank/DDBJ whole genome shotgun (WGS) entry which is preliminary data.</text>
</comment>
<dbReference type="EMBL" id="NHTK01005209">
    <property type="protein sequence ID" value="PPQ82051.1"/>
    <property type="molecule type" value="Genomic_DNA"/>
</dbReference>
<sequence>MRLVFLELLDRIQNAMQERQILLDDRFRLLSNPNHILDSTLFHSLRDVDKRLANYLSQLVEFHAPPKHINIHPQYVVYHSFLHIALGSQKFLHEARRTLAQLPSLPANTTRRTELSAVLGNAIHDFQRDYFSLRDYGPPPSEFDTAHSSLVLRLPERIKLEALYRRHRLQRLLRRTDNAFS</sequence>
<gene>
    <name evidence="1" type="ORF">CVT24_009756</name>
</gene>
<dbReference type="InParanoid" id="A0A409WUB3"/>
<dbReference type="Proteomes" id="UP000284842">
    <property type="component" value="Unassembled WGS sequence"/>
</dbReference>
<dbReference type="AlphaFoldDB" id="A0A409WUB3"/>
<keyword evidence="2" id="KW-1185">Reference proteome</keyword>
<protein>
    <submittedName>
        <fullName evidence="1">Uncharacterized protein</fullName>
    </submittedName>
</protein>
<name>A0A409WUB3_9AGAR</name>
<organism evidence="1 2">
    <name type="scientific">Panaeolus cyanescens</name>
    <dbReference type="NCBI Taxonomy" id="181874"/>
    <lineage>
        <taxon>Eukaryota</taxon>
        <taxon>Fungi</taxon>
        <taxon>Dikarya</taxon>
        <taxon>Basidiomycota</taxon>
        <taxon>Agaricomycotina</taxon>
        <taxon>Agaricomycetes</taxon>
        <taxon>Agaricomycetidae</taxon>
        <taxon>Agaricales</taxon>
        <taxon>Agaricineae</taxon>
        <taxon>Galeropsidaceae</taxon>
        <taxon>Panaeolus</taxon>
    </lineage>
</organism>
<evidence type="ECO:0000313" key="2">
    <source>
        <dbReference type="Proteomes" id="UP000284842"/>
    </source>
</evidence>
<evidence type="ECO:0000313" key="1">
    <source>
        <dbReference type="EMBL" id="PPQ82051.1"/>
    </source>
</evidence>